<dbReference type="Pfam" id="PF08704">
    <property type="entry name" value="GCD14"/>
    <property type="match status" value="2"/>
</dbReference>
<feature type="compositionally biased region" description="Basic and acidic residues" evidence="10">
    <location>
        <begin position="228"/>
        <end position="242"/>
    </location>
</feature>
<dbReference type="PROSITE" id="PS51620">
    <property type="entry name" value="SAM_TRM61"/>
    <property type="match status" value="1"/>
</dbReference>
<evidence type="ECO:0000256" key="2">
    <source>
        <dbReference type="ARBA" id="ARBA00012796"/>
    </source>
</evidence>
<evidence type="ECO:0000256" key="7">
    <source>
        <dbReference type="ARBA" id="ARBA00022694"/>
    </source>
</evidence>
<accession>A0A316U0N0</accession>
<feature type="compositionally biased region" description="Low complexity" evidence="10">
    <location>
        <begin position="545"/>
        <end position="591"/>
    </location>
</feature>
<feature type="compositionally biased region" description="Basic and acidic residues" evidence="10">
    <location>
        <begin position="512"/>
        <end position="537"/>
    </location>
</feature>
<evidence type="ECO:0000256" key="5">
    <source>
        <dbReference type="ARBA" id="ARBA00022679"/>
    </source>
</evidence>
<keyword evidence="6" id="KW-0949">S-adenosyl-L-methionine</keyword>
<dbReference type="InterPro" id="IPR014816">
    <property type="entry name" value="tRNA_MeTrfase_Gcd14"/>
</dbReference>
<name>A0A316U0N0_9BASI</name>
<dbReference type="SUPFAM" id="SSF53335">
    <property type="entry name" value="S-adenosyl-L-methionine-dependent methyltransferases"/>
    <property type="match status" value="1"/>
</dbReference>
<evidence type="ECO:0000256" key="1">
    <source>
        <dbReference type="ARBA" id="ARBA00004123"/>
    </source>
</evidence>
<dbReference type="GO" id="GO:0030488">
    <property type="term" value="P:tRNA methylation"/>
    <property type="evidence" value="ECO:0007669"/>
    <property type="project" value="InterPro"/>
</dbReference>
<dbReference type="OrthoDB" id="1925287at2759"/>
<dbReference type="InterPro" id="IPR049470">
    <property type="entry name" value="TRM61_C"/>
</dbReference>
<keyword evidence="5" id="KW-0808">Transferase</keyword>
<dbReference type="GeneID" id="37015090"/>
<dbReference type="AlphaFoldDB" id="A0A316U0N0"/>
<gene>
    <name evidence="12" type="ORF">BCV69DRAFT_285338</name>
</gene>
<evidence type="ECO:0000256" key="10">
    <source>
        <dbReference type="SAM" id="MobiDB-lite"/>
    </source>
</evidence>
<dbReference type="InterPro" id="IPR029063">
    <property type="entry name" value="SAM-dependent_MTases_sf"/>
</dbReference>
<feature type="compositionally biased region" description="Basic and acidic residues" evidence="10">
    <location>
        <begin position="474"/>
        <end position="494"/>
    </location>
</feature>
<feature type="domain" description="tRNA (adenine(58)-N(1))-methyltransferase catalytic subunit TRM61 C-terminal" evidence="11">
    <location>
        <begin position="321"/>
        <end position="445"/>
    </location>
</feature>
<dbReference type="PANTHER" id="PTHR12133">
    <property type="entry name" value="TRNA (ADENINE(58)-N(1))-METHYLTRANSFERASE"/>
    <property type="match status" value="1"/>
</dbReference>
<comment type="subcellular location">
    <subcellularLocation>
        <location evidence="1">Nucleus</location>
    </subcellularLocation>
</comment>
<evidence type="ECO:0000256" key="9">
    <source>
        <dbReference type="ARBA" id="ARBA00033309"/>
    </source>
</evidence>
<evidence type="ECO:0000256" key="8">
    <source>
        <dbReference type="ARBA" id="ARBA00023242"/>
    </source>
</evidence>
<feature type="compositionally biased region" description="Acidic residues" evidence="10">
    <location>
        <begin position="495"/>
        <end position="511"/>
    </location>
</feature>
<evidence type="ECO:0000256" key="3">
    <source>
        <dbReference type="ARBA" id="ARBA00015963"/>
    </source>
</evidence>
<evidence type="ECO:0000313" key="12">
    <source>
        <dbReference type="EMBL" id="PWN18043.1"/>
    </source>
</evidence>
<dbReference type="PANTHER" id="PTHR12133:SF2">
    <property type="entry name" value="TRNA (ADENINE(58)-N(1))-METHYLTRANSFERASE CATALYTIC SUBUNIT TRMT61A"/>
    <property type="match status" value="1"/>
</dbReference>
<keyword evidence="4" id="KW-0489">Methyltransferase</keyword>
<dbReference type="Gene3D" id="3.40.50.150">
    <property type="entry name" value="Vaccinia Virus protein VP39"/>
    <property type="match status" value="1"/>
</dbReference>
<keyword evidence="13" id="KW-1185">Reference proteome</keyword>
<evidence type="ECO:0000256" key="4">
    <source>
        <dbReference type="ARBA" id="ARBA00022603"/>
    </source>
</evidence>
<reference evidence="12 13" key="1">
    <citation type="journal article" date="2018" name="Mol. Biol. Evol.">
        <title>Broad Genomic Sampling Reveals a Smut Pathogenic Ancestry of the Fungal Clade Ustilaginomycotina.</title>
        <authorList>
            <person name="Kijpornyongpan T."/>
            <person name="Mondo S.J."/>
            <person name="Barry K."/>
            <person name="Sandor L."/>
            <person name="Lee J."/>
            <person name="Lipzen A."/>
            <person name="Pangilinan J."/>
            <person name="LaButti K."/>
            <person name="Hainaut M."/>
            <person name="Henrissat B."/>
            <person name="Grigoriev I.V."/>
            <person name="Spatafora J.W."/>
            <person name="Aime M.C."/>
        </authorList>
    </citation>
    <scope>NUCLEOTIDE SEQUENCE [LARGE SCALE GENOMIC DNA]</scope>
    <source>
        <strain evidence="12 13">MCA 4718</strain>
    </source>
</reference>
<dbReference type="GO" id="GO:0031515">
    <property type="term" value="C:tRNA (m1A) methyltransferase complex"/>
    <property type="evidence" value="ECO:0007669"/>
    <property type="project" value="InterPro"/>
</dbReference>
<dbReference type="Proteomes" id="UP000245942">
    <property type="component" value="Unassembled WGS sequence"/>
</dbReference>
<feature type="domain" description="tRNA (adenine(58)-N(1))-methyltransferase catalytic subunit TRM61 C-terminal" evidence="11">
    <location>
        <begin position="161"/>
        <end position="223"/>
    </location>
</feature>
<dbReference type="STRING" id="1684307.A0A316U0N0"/>
<protein>
    <recommendedName>
        <fullName evidence="3">tRNA (adenine(58)-N(1))-methyltransferase catalytic subunit TRM61</fullName>
        <ecNumber evidence="2">2.1.1.220</ecNumber>
    </recommendedName>
    <alternativeName>
        <fullName evidence="9">tRNA(m1A58)-methyltransferase subunit TRM61</fullName>
    </alternativeName>
</protein>
<feature type="compositionally biased region" description="Gly residues" evidence="10">
    <location>
        <begin position="244"/>
        <end position="254"/>
    </location>
</feature>
<dbReference type="EMBL" id="KZ819338">
    <property type="protein sequence ID" value="PWN18043.1"/>
    <property type="molecule type" value="Genomic_DNA"/>
</dbReference>
<evidence type="ECO:0000313" key="13">
    <source>
        <dbReference type="Proteomes" id="UP000245942"/>
    </source>
</evidence>
<feature type="region of interest" description="Disordered" evidence="10">
    <location>
        <begin position="1"/>
        <end position="102"/>
    </location>
</feature>
<dbReference type="EC" id="2.1.1.220" evidence="2"/>
<keyword evidence="7" id="KW-0819">tRNA processing</keyword>
<evidence type="ECO:0000256" key="6">
    <source>
        <dbReference type="ARBA" id="ARBA00022691"/>
    </source>
</evidence>
<dbReference type="Gene3D" id="3.10.330.20">
    <property type="match status" value="1"/>
</dbReference>
<feature type="compositionally biased region" description="Low complexity" evidence="10">
    <location>
        <begin position="16"/>
        <end position="31"/>
    </location>
</feature>
<feature type="compositionally biased region" description="Low complexity" evidence="10">
    <location>
        <begin position="281"/>
        <end position="293"/>
    </location>
</feature>
<dbReference type="GO" id="GO:0005634">
    <property type="term" value="C:nucleus"/>
    <property type="evidence" value="ECO:0007669"/>
    <property type="project" value="UniProtKB-SubCell"/>
</dbReference>
<dbReference type="RefSeq" id="XP_025345203.1">
    <property type="nucleotide sequence ID" value="XM_025493356.1"/>
</dbReference>
<evidence type="ECO:0000259" key="11">
    <source>
        <dbReference type="Pfam" id="PF08704"/>
    </source>
</evidence>
<organism evidence="12 13">
    <name type="scientific">Pseudomicrostroma glucosiphilum</name>
    <dbReference type="NCBI Taxonomy" id="1684307"/>
    <lineage>
        <taxon>Eukaryota</taxon>
        <taxon>Fungi</taxon>
        <taxon>Dikarya</taxon>
        <taxon>Basidiomycota</taxon>
        <taxon>Ustilaginomycotina</taxon>
        <taxon>Exobasidiomycetes</taxon>
        <taxon>Microstromatales</taxon>
        <taxon>Microstromatales incertae sedis</taxon>
        <taxon>Pseudomicrostroma</taxon>
    </lineage>
</organism>
<proteinExistence type="predicted"/>
<feature type="region of interest" description="Disordered" evidence="10">
    <location>
        <begin position="228"/>
        <end position="300"/>
    </location>
</feature>
<feature type="region of interest" description="Disordered" evidence="10">
    <location>
        <begin position="469"/>
        <end position="648"/>
    </location>
</feature>
<sequence length="648" mass="69150">MAVDDTAHTQVATPITSADAQASTSTSNSATLPAQTAPLPSPPTAVAETGKAQTNGSTQQSQLKRKMVDEAEEEEDTSQRPKLAADGPGPSRAAQMKQRRRESKYIKAGDLVIIFISRDRPFSPLTVTPDQVFTNAFGSFPHNNIIGRPFGSQIRSENNKGFLTLLRPSPELWTLSLPHRTQILYGPDMSFISMKMGLGPGGRIVEAGTGSGSFTHFLARCVGLPEGGHGEGSETMGREWKGQEGWGVSAGRGRGVQTRPPKEKSESAEGTPGPTAPFKDTAATTPAEGETGASSTSNRVQHFKSLASPTPDHDGELSPNNGKVWTFEFHASRAAMARREFVDHALTPLVSASHRNVCLNGFPSSLDGLADAVFLDLPAPWEAILFAPSVLNPKTQGVICCFSPCIEQVLRTVKALGEAGFRDVETFESLVRTHESIKSGFAGAGSAGGLYEMPLKEIGEVKEMLRDRVRKREKMSENQRRKAREKKEGGKVEGEGEGEGGDDEAEAEQEEEEKKTGEEKDKVENGVEEEKPQENGDRTSPAPISASTEAESADPASASASAPATASASTEGPAPAPLTTPTSTSTSRPAPKLSFPAPAPSTHPLPSHFGGGKEYKQQVVRSNTYSRLHASMRGHTSYLTFGRLPPRA</sequence>
<feature type="compositionally biased region" description="Polar residues" evidence="10">
    <location>
        <begin position="51"/>
        <end position="62"/>
    </location>
</feature>
<keyword evidence="8" id="KW-0539">Nucleus</keyword>
<dbReference type="GO" id="GO:0160107">
    <property type="term" value="F:tRNA (adenine(58)-N1)-methyltransferase activity"/>
    <property type="evidence" value="ECO:0007669"/>
    <property type="project" value="UniProtKB-EC"/>
</dbReference>